<evidence type="ECO:0000313" key="4">
    <source>
        <dbReference type="Proteomes" id="UP000320776"/>
    </source>
</evidence>
<keyword evidence="1 3" id="KW-0489">Methyltransferase</keyword>
<dbReference type="PROSITE" id="PS00092">
    <property type="entry name" value="N6_MTASE"/>
    <property type="match status" value="1"/>
</dbReference>
<protein>
    <submittedName>
        <fullName evidence="3">Ribosomal RNA small subunit methyltransferase D</fullName>
        <ecNumber evidence="3">2.1.1.171</ecNumber>
    </submittedName>
</protein>
<organism evidence="3 4">
    <name type="scientific">Sporomusa termitida</name>
    <dbReference type="NCBI Taxonomy" id="2377"/>
    <lineage>
        <taxon>Bacteria</taxon>
        <taxon>Bacillati</taxon>
        <taxon>Bacillota</taxon>
        <taxon>Negativicutes</taxon>
        <taxon>Selenomonadales</taxon>
        <taxon>Sporomusaceae</taxon>
        <taxon>Sporomusa</taxon>
    </lineage>
</organism>
<evidence type="ECO:0000256" key="2">
    <source>
        <dbReference type="ARBA" id="ARBA00022679"/>
    </source>
</evidence>
<dbReference type="GO" id="GO:0003676">
    <property type="term" value="F:nucleic acid binding"/>
    <property type="evidence" value="ECO:0007669"/>
    <property type="project" value="InterPro"/>
</dbReference>
<dbReference type="OrthoDB" id="9803017at2"/>
<name>A0A517DST6_9FIRM</name>
<dbReference type="SUPFAM" id="SSF53335">
    <property type="entry name" value="S-adenosyl-L-methionine-dependent methyltransferases"/>
    <property type="match status" value="1"/>
</dbReference>
<dbReference type="PIRSF" id="PIRSF004553">
    <property type="entry name" value="CHP00095"/>
    <property type="match status" value="1"/>
</dbReference>
<reference evidence="3 4" key="1">
    <citation type="submission" date="2019-02" db="EMBL/GenBank/DDBJ databases">
        <title>Closed genome of Sporomusa termitida DSM 4440.</title>
        <authorList>
            <person name="Poehlein A."/>
            <person name="Daniel R."/>
        </authorList>
    </citation>
    <scope>NUCLEOTIDE SEQUENCE [LARGE SCALE GENOMIC DNA]</scope>
    <source>
        <strain evidence="3 4">DSM 4440</strain>
    </source>
</reference>
<dbReference type="KEGG" id="sted:SPTER_17350"/>
<accession>A0A517DST6</accession>
<dbReference type="InterPro" id="IPR002052">
    <property type="entry name" value="DNA_methylase_N6_adenine_CS"/>
</dbReference>
<dbReference type="EMBL" id="CP036259">
    <property type="protein sequence ID" value="QDR80410.1"/>
    <property type="molecule type" value="Genomic_DNA"/>
</dbReference>
<proteinExistence type="predicted"/>
<gene>
    <name evidence="3" type="primary">rsmD</name>
    <name evidence="3" type="ORF">SPTER_17350</name>
</gene>
<sequence>MRIITGIAKGIRLKTPKGLNVRPTADRVKESMFSILANLTLPAGRQALSGAKVLDLFAGTGNLGLEALSRGAAFALFIDHSQTSLAVTEQNISNARLGDLARVQRGDSVNALDKLAQSGQTFTLIFVDPPYNQGLVQTVLLKLDTSSVVAEGGLVVVEHSKHELLNTQWQNLQLIRTERYGETFVTFFMRSIGETNTMATGGS</sequence>
<dbReference type="EC" id="2.1.1.171" evidence="3"/>
<evidence type="ECO:0000256" key="1">
    <source>
        <dbReference type="ARBA" id="ARBA00022603"/>
    </source>
</evidence>
<dbReference type="InterPro" id="IPR004398">
    <property type="entry name" value="RNA_MeTrfase_RsmD"/>
</dbReference>
<dbReference type="PANTHER" id="PTHR43542">
    <property type="entry name" value="METHYLTRANSFERASE"/>
    <property type="match status" value="1"/>
</dbReference>
<dbReference type="CDD" id="cd02440">
    <property type="entry name" value="AdoMet_MTases"/>
    <property type="match status" value="1"/>
</dbReference>
<dbReference type="Pfam" id="PF03602">
    <property type="entry name" value="Cons_hypoth95"/>
    <property type="match status" value="1"/>
</dbReference>
<dbReference type="PANTHER" id="PTHR43542:SF1">
    <property type="entry name" value="METHYLTRANSFERASE"/>
    <property type="match status" value="1"/>
</dbReference>
<dbReference type="Proteomes" id="UP000320776">
    <property type="component" value="Chromosome"/>
</dbReference>
<keyword evidence="2 3" id="KW-0808">Transferase</keyword>
<dbReference type="InterPro" id="IPR029063">
    <property type="entry name" value="SAM-dependent_MTases_sf"/>
</dbReference>
<evidence type="ECO:0000313" key="3">
    <source>
        <dbReference type="EMBL" id="QDR80410.1"/>
    </source>
</evidence>
<dbReference type="GO" id="GO:0052913">
    <property type="term" value="F:16S rRNA (guanine(966)-N(2))-methyltransferase activity"/>
    <property type="evidence" value="ECO:0007669"/>
    <property type="project" value="UniProtKB-EC"/>
</dbReference>
<keyword evidence="4" id="KW-1185">Reference proteome</keyword>
<dbReference type="RefSeq" id="WP_144350027.1">
    <property type="nucleotide sequence ID" value="NZ_CP036259.1"/>
</dbReference>
<dbReference type="AlphaFoldDB" id="A0A517DST6"/>
<dbReference type="NCBIfam" id="TIGR00095">
    <property type="entry name" value="16S rRNA (guanine(966)-N(2))-methyltransferase RsmD"/>
    <property type="match status" value="1"/>
</dbReference>
<dbReference type="Gene3D" id="3.40.50.150">
    <property type="entry name" value="Vaccinia Virus protein VP39"/>
    <property type="match status" value="1"/>
</dbReference>